<keyword evidence="6 12" id="KW-1133">Transmembrane helix</keyword>
<feature type="transmembrane region" description="Helical" evidence="12">
    <location>
        <begin position="321"/>
        <end position="339"/>
    </location>
</feature>
<feature type="binding site" evidence="11">
    <location>
        <position position="47"/>
    </location>
    <ligand>
        <name>Mg(2+)</name>
        <dbReference type="ChEBI" id="CHEBI:18420"/>
        <label>2</label>
    </ligand>
</feature>
<evidence type="ECO:0000256" key="9">
    <source>
        <dbReference type="NCBIfam" id="TIGR00437"/>
    </source>
</evidence>
<keyword evidence="8 12" id="KW-0472">Membrane</keyword>
<dbReference type="InterPro" id="IPR011640">
    <property type="entry name" value="Fe2_transport_prot_B_C"/>
</dbReference>
<feature type="binding site" evidence="10">
    <location>
        <begin position="82"/>
        <end position="85"/>
    </location>
    <ligand>
        <name>GTP</name>
        <dbReference type="ChEBI" id="CHEBI:37565"/>
        <label>1</label>
    </ligand>
</feature>
<evidence type="ECO:0000256" key="4">
    <source>
        <dbReference type="ARBA" id="ARBA00022692"/>
    </source>
</evidence>
<accession>A0A931E6I6</accession>
<feature type="binding site" evidence="11">
    <location>
        <position position="50"/>
    </location>
    <ligand>
        <name>Mg(2+)</name>
        <dbReference type="ChEBI" id="CHEBI:18420"/>
        <label>2</label>
    </ligand>
</feature>
<dbReference type="InterPro" id="IPR003373">
    <property type="entry name" value="Fe2_transport_prot-B"/>
</dbReference>
<comment type="caution">
    <text evidence="14">The sequence shown here is derived from an EMBL/GenBank/DDBJ whole genome shotgun (WGS) entry which is preliminary data.</text>
</comment>
<keyword evidence="11" id="KW-0460">Magnesium</keyword>
<dbReference type="PANTHER" id="PTHR43185">
    <property type="entry name" value="FERROUS IRON TRANSPORT PROTEIN B"/>
    <property type="match status" value="1"/>
</dbReference>
<dbReference type="PROSITE" id="PS51711">
    <property type="entry name" value="G_FEOB"/>
    <property type="match status" value="1"/>
</dbReference>
<dbReference type="Pfam" id="PF17910">
    <property type="entry name" value="FeoB_Cyto"/>
    <property type="match status" value="1"/>
</dbReference>
<dbReference type="GO" id="GO:0005886">
    <property type="term" value="C:plasma membrane"/>
    <property type="evidence" value="ECO:0007669"/>
    <property type="project" value="UniProtKB-SubCell"/>
</dbReference>
<evidence type="ECO:0000256" key="12">
    <source>
        <dbReference type="RuleBase" id="RU362098"/>
    </source>
</evidence>
<sequence length="724" mass="79457">MNNKSPNPFGHDCGSCVHSAVSNITGKGRIRVALAGNPNTGKSTIFNALTGLKQHTGNWPGKTVQSATGTAYYKETRFQFVDLPGTYSLLSNSEDEQVARDYLLFENPDVTVVVADASRLERHLNLLLQIMQITPNVVLCLNLIDEAQRHGVDVDAKLLSRELGIPVVKTSARSKKGLDRLLESVNLIAEGKWNIQDLPQIRMSEGPQIAISTLIERLRMLDPDLPSAQWIAMRLLEGDGVVFQALLSGKFSSRISDPHAQTLSLWINELKDQVESSFRDTLVSAFYSRSTELVKKCVKASTSFSLSLFDIRLDNLVTHRLWGFPIMFLLLATVLWLTITGANYPSQWLSHLLLDIGLPLLKSFFVNLGTPAELSGFLVDGVYQSTAWVVSVMLPPMAIFFPLFTLLEDFGYLPRVAFNLDRLFKGAGAHGKQALTLSMGFGCNAAGVVSTRIINSPREKLLAIITNNFSLCNGRWPTQILIATIFLGVLVPPAWSSTVAMLGVIAIAILGIAFTFFTSWLLSLTLLKGKASFFTLELPPYRPPQLWQTLYTSLIDRTLVVLWRAVVFAAPAGAVIWLISNIMVHDQTVAVWIVEWLNPFGLFIGLNGVILLAYIVAIPANEIVIPTILMLTVLVLGTPALGAGSGVLFEADQLVISNLLQAAGWTTLTGINLMLFSLLHNPCSTTIYTIYKETGSVKWTSIATILPIIYGIIVCAAVAFLWKL</sequence>
<organism evidence="14 15">
    <name type="scientific">Planobacterium oryzisoli</name>
    <dbReference type="NCBI Taxonomy" id="2771435"/>
    <lineage>
        <taxon>Bacteria</taxon>
        <taxon>Pseudomonadati</taxon>
        <taxon>Bacteroidota</taxon>
        <taxon>Flavobacteriia</taxon>
        <taxon>Flavobacteriales</taxon>
        <taxon>Weeksellaceae</taxon>
        <taxon>Chryseobacterium group</taxon>
        <taxon>Chryseobacterium</taxon>
    </lineage>
</organism>
<dbReference type="PRINTS" id="PR00326">
    <property type="entry name" value="GTP1OBG"/>
</dbReference>
<feature type="transmembrane region" description="Helical" evidence="12">
    <location>
        <begin position="561"/>
        <end position="584"/>
    </location>
</feature>
<dbReference type="GO" id="GO:0046872">
    <property type="term" value="F:metal ion binding"/>
    <property type="evidence" value="ECO:0007669"/>
    <property type="project" value="UniProtKB-KW"/>
</dbReference>
<evidence type="ECO:0000256" key="6">
    <source>
        <dbReference type="ARBA" id="ARBA00022989"/>
    </source>
</evidence>
<dbReference type="NCBIfam" id="TIGR00437">
    <property type="entry name" value="feoB"/>
    <property type="match status" value="1"/>
</dbReference>
<feature type="transmembrane region" description="Helical" evidence="12">
    <location>
        <begin position="628"/>
        <end position="649"/>
    </location>
</feature>
<dbReference type="RefSeq" id="WP_194738577.1">
    <property type="nucleotide sequence ID" value="NZ_JADKYY010000002.1"/>
</dbReference>
<evidence type="ECO:0000313" key="15">
    <source>
        <dbReference type="Proteomes" id="UP000694480"/>
    </source>
</evidence>
<comment type="function">
    <text evidence="12">Probable transporter of a GTP-driven Fe(2+) uptake system.</text>
</comment>
<keyword evidence="7 10" id="KW-0342">GTP-binding</keyword>
<dbReference type="SUPFAM" id="SSF52540">
    <property type="entry name" value="P-loop containing nucleoside triphosphate hydrolases"/>
    <property type="match status" value="1"/>
</dbReference>
<evidence type="ECO:0000256" key="10">
    <source>
        <dbReference type="PIRSR" id="PIRSR603373-1"/>
    </source>
</evidence>
<evidence type="ECO:0000256" key="5">
    <source>
        <dbReference type="ARBA" id="ARBA00022741"/>
    </source>
</evidence>
<dbReference type="InterPro" id="IPR050860">
    <property type="entry name" value="FeoB_GTPase"/>
</dbReference>
<feature type="transmembrane region" description="Helical" evidence="12">
    <location>
        <begin position="596"/>
        <end position="616"/>
    </location>
</feature>
<keyword evidence="5 10" id="KW-0547">Nucleotide-binding</keyword>
<dbReference type="Pfam" id="PF07664">
    <property type="entry name" value="FeoB_C"/>
    <property type="match status" value="1"/>
</dbReference>
<reference evidence="14" key="1">
    <citation type="submission" date="2020-11" db="EMBL/GenBank/DDBJ databases">
        <title>Genome seq and assembly of Planobacterium sp.</title>
        <authorList>
            <person name="Chhetri G."/>
        </authorList>
    </citation>
    <scope>NUCLEOTIDE SEQUENCE</scope>
    <source>
        <strain evidence="14">GCR5</strain>
    </source>
</reference>
<comment type="subcellular location">
    <subcellularLocation>
        <location evidence="12">Cell inner membrane</location>
        <topology evidence="12">Multi-pass membrane protein</topology>
    </subcellularLocation>
    <subcellularLocation>
        <location evidence="1">Cell membrane</location>
        <topology evidence="1">Multi-pass membrane protein</topology>
    </subcellularLocation>
</comment>
<dbReference type="InterPro" id="IPR027417">
    <property type="entry name" value="P-loop_NTPase"/>
</dbReference>
<keyword evidence="2 12" id="KW-0813">Transport</keyword>
<feature type="transmembrane region" description="Helical" evidence="12">
    <location>
        <begin position="386"/>
        <end position="407"/>
    </location>
</feature>
<evidence type="ECO:0000256" key="11">
    <source>
        <dbReference type="PIRSR" id="PIRSR603373-2"/>
    </source>
</evidence>
<dbReference type="Pfam" id="PF07670">
    <property type="entry name" value="Gate"/>
    <property type="match status" value="1"/>
</dbReference>
<dbReference type="Gene3D" id="3.40.50.300">
    <property type="entry name" value="P-loop containing nucleotide triphosphate hydrolases"/>
    <property type="match status" value="1"/>
</dbReference>
<keyword evidence="4 12" id="KW-0812">Transmembrane</keyword>
<keyword evidence="12" id="KW-0410">Iron transport</keyword>
<dbReference type="CDD" id="cd01879">
    <property type="entry name" value="FeoB"/>
    <property type="match status" value="1"/>
</dbReference>
<feature type="binding site" evidence="11">
    <location>
        <position position="51"/>
    </location>
    <ligand>
        <name>Mg(2+)</name>
        <dbReference type="ChEBI" id="CHEBI:18420"/>
        <label>2</label>
    </ligand>
</feature>
<feature type="transmembrane region" description="Helical" evidence="12">
    <location>
        <begin position="501"/>
        <end position="522"/>
    </location>
</feature>
<evidence type="ECO:0000256" key="7">
    <source>
        <dbReference type="ARBA" id="ARBA00023134"/>
    </source>
</evidence>
<feature type="transmembrane region" description="Helical" evidence="12">
    <location>
        <begin position="348"/>
        <end position="366"/>
    </location>
</feature>
<evidence type="ECO:0000256" key="2">
    <source>
        <dbReference type="ARBA" id="ARBA00022448"/>
    </source>
</evidence>
<feature type="binding site" evidence="10">
    <location>
        <begin position="142"/>
        <end position="145"/>
    </location>
    <ligand>
        <name>GTP</name>
        <dbReference type="ChEBI" id="CHEBI:37565"/>
        <label>1</label>
    </ligand>
</feature>
<dbReference type="InterPro" id="IPR041069">
    <property type="entry name" value="FeoB_Cyto"/>
</dbReference>
<dbReference type="GO" id="GO:0015093">
    <property type="term" value="F:ferrous iron transmembrane transporter activity"/>
    <property type="evidence" value="ECO:0007669"/>
    <property type="project" value="UniProtKB-UniRule"/>
</dbReference>
<feature type="transmembrane region" description="Helical" evidence="12">
    <location>
        <begin position="655"/>
        <end position="679"/>
    </location>
</feature>
<feature type="binding site" evidence="10">
    <location>
        <begin position="36"/>
        <end position="43"/>
    </location>
    <ligand>
        <name>GTP</name>
        <dbReference type="ChEBI" id="CHEBI:37565"/>
        <label>1</label>
    </ligand>
</feature>
<keyword evidence="15" id="KW-1185">Reference proteome</keyword>
<evidence type="ECO:0000256" key="3">
    <source>
        <dbReference type="ARBA" id="ARBA00022475"/>
    </source>
</evidence>
<dbReference type="InterPro" id="IPR006073">
    <property type="entry name" value="GTP-bd"/>
</dbReference>
<keyword evidence="12" id="KW-0408">Iron</keyword>
<dbReference type="PANTHER" id="PTHR43185:SF2">
    <property type="entry name" value="FERROUS IRON TRANSPORT PROTEIN B"/>
    <property type="match status" value="1"/>
</dbReference>
<keyword evidence="12" id="KW-0406">Ion transport</keyword>
<comment type="similarity">
    <text evidence="12">Belongs to the TRAFAC class TrmE-Era-EngA-EngB-Septin-like GTPase superfamily. FeoB GTPase (TC 9.A.8) family.</text>
</comment>
<dbReference type="AlphaFoldDB" id="A0A931E6I6"/>
<evidence type="ECO:0000256" key="1">
    <source>
        <dbReference type="ARBA" id="ARBA00004651"/>
    </source>
</evidence>
<keyword evidence="11" id="KW-0479">Metal-binding</keyword>
<proteinExistence type="inferred from homology"/>
<feature type="transmembrane region" description="Helical" evidence="12">
    <location>
        <begin position="476"/>
        <end position="495"/>
    </location>
</feature>
<protein>
    <recommendedName>
        <fullName evidence="9 12">Ferrous iron transport protein B</fullName>
    </recommendedName>
</protein>
<dbReference type="Pfam" id="PF02421">
    <property type="entry name" value="FeoB_N"/>
    <property type="match status" value="1"/>
</dbReference>
<feature type="transmembrane region" description="Helical" evidence="12">
    <location>
        <begin position="699"/>
        <end position="722"/>
    </location>
</feature>
<gene>
    <name evidence="14" type="primary">feoB</name>
    <name evidence="14" type="ORF">IC612_02395</name>
</gene>
<dbReference type="InterPro" id="IPR030389">
    <property type="entry name" value="G_FEOB_dom"/>
</dbReference>
<dbReference type="InterPro" id="IPR011642">
    <property type="entry name" value="Gate_dom"/>
</dbReference>
<evidence type="ECO:0000313" key="14">
    <source>
        <dbReference type="EMBL" id="MBF5026646.1"/>
    </source>
</evidence>
<feature type="binding site" evidence="11">
    <location>
        <position position="48"/>
    </location>
    <ligand>
        <name>Mg(2+)</name>
        <dbReference type="ChEBI" id="CHEBI:18420"/>
        <label>2</label>
    </ligand>
</feature>
<dbReference type="EMBL" id="JADKYY010000002">
    <property type="protein sequence ID" value="MBF5026646.1"/>
    <property type="molecule type" value="Genomic_DNA"/>
</dbReference>
<evidence type="ECO:0000256" key="8">
    <source>
        <dbReference type="ARBA" id="ARBA00023136"/>
    </source>
</evidence>
<dbReference type="GO" id="GO:0005525">
    <property type="term" value="F:GTP binding"/>
    <property type="evidence" value="ECO:0007669"/>
    <property type="project" value="UniProtKB-KW"/>
</dbReference>
<name>A0A931E6I6_9FLAO</name>
<dbReference type="Proteomes" id="UP000694480">
    <property type="component" value="Unassembled WGS sequence"/>
</dbReference>
<evidence type="ECO:0000259" key="13">
    <source>
        <dbReference type="PROSITE" id="PS51711"/>
    </source>
</evidence>
<keyword evidence="3" id="KW-1003">Cell membrane</keyword>
<feature type="domain" description="FeoB-type G" evidence="13">
    <location>
        <begin position="29"/>
        <end position="191"/>
    </location>
</feature>